<comment type="caution">
    <text evidence="1">The sequence shown here is derived from an EMBL/GenBank/DDBJ whole genome shotgun (WGS) entry which is preliminary data.</text>
</comment>
<organism evidence="1 2">
    <name type="scientific">Flavobacterium rakeshii</name>
    <dbReference type="NCBI Taxonomy" id="1038845"/>
    <lineage>
        <taxon>Bacteria</taxon>
        <taxon>Pseudomonadati</taxon>
        <taxon>Bacteroidota</taxon>
        <taxon>Flavobacteriia</taxon>
        <taxon>Flavobacteriales</taxon>
        <taxon>Flavobacteriaceae</taxon>
        <taxon>Flavobacterium</taxon>
    </lineage>
</organism>
<protein>
    <submittedName>
        <fullName evidence="1">Uncharacterized protein</fullName>
    </submittedName>
</protein>
<dbReference type="RefSeq" id="WP_157481119.1">
    <property type="nucleotide sequence ID" value="NZ_WOWP01000001.1"/>
</dbReference>
<reference evidence="1 2" key="1">
    <citation type="submission" date="2019-12" db="EMBL/GenBank/DDBJ databases">
        <authorList>
            <person name="Sun J.-Q."/>
        </authorList>
    </citation>
    <scope>NUCLEOTIDE SEQUENCE [LARGE SCALE GENOMIC DNA]</scope>
    <source>
        <strain evidence="1 2">JCM 17928</strain>
    </source>
</reference>
<keyword evidence="2" id="KW-1185">Reference proteome</keyword>
<dbReference type="AlphaFoldDB" id="A0A6N8H888"/>
<evidence type="ECO:0000313" key="2">
    <source>
        <dbReference type="Proteomes" id="UP000433945"/>
    </source>
</evidence>
<gene>
    <name evidence="1" type="ORF">GN157_00330</name>
</gene>
<dbReference type="EMBL" id="WOWP01000001">
    <property type="protein sequence ID" value="MUV02143.1"/>
    <property type="molecule type" value="Genomic_DNA"/>
</dbReference>
<dbReference type="OrthoDB" id="1444051at2"/>
<proteinExistence type="predicted"/>
<sequence length="88" mass="10391">MKTSWNNKVITDSYLNGECSGEEKVLFEARLLLEPDLKENLHWQKTTRAIVQQYGRQQLKAEVEQVAHHVFTAPKYVSFREKVFSFFK</sequence>
<evidence type="ECO:0000313" key="1">
    <source>
        <dbReference type="EMBL" id="MUV02143.1"/>
    </source>
</evidence>
<accession>A0A6N8H888</accession>
<name>A0A6N8H888_9FLAO</name>
<dbReference type="Proteomes" id="UP000433945">
    <property type="component" value="Unassembled WGS sequence"/>
</dbReference>